<dbReference type="SUPFAM" id="SSF47644">
    <property type="entry name" value="Methionine synthase domain"/>
    <property type="match status" value="1"/>
</dbReference>
<dbReference type="FunFam" id="3.20.20.330:FF:000001">
    <property type="entry name" value="Methionine synthase"/>
    <property type="match status" value="1"/>
</dbReference>
<dbReference type="Pfam" id="PF02574">
    <property type="entry name" value="S-methyl_trans"/>
    <property type="match status" value="1"/>
</dbReference>
<dbReference type="InterPro" id="IPR036594">
    <property type="entry name" value="Meth_synthase_dom"/>
</dbReference>
<comment type="similarity">
    <text evidence="5">Belongs to the vitamin-B12 dependent methionine synthase family.</text>
</comment>
<feature type="binding site" evidence="23">
    <location>
        <position position="696"/>
    </location>
    <ligand>
        <name>methylcob(III)alamin</name>
        <dbReference type="ChEBI" id="CHEBI:28115"/>
    </ligand>
</feature>
<organism evidence="30 31">
    <name type="scientific">Bacteroides coprosuis DSM 18011</name>
    <dbReference type="NCBI Taxonomy" id="679937"/>
    <lineage>
        <taxon>Bacteria</taxon>
        <taxon>Pseudomonadati</taxon>
        <taxon>Bacteroidota</taxon>
        <taxon>Bacteroidia</taxon>
        <taxon>Bacteroidales</taxon>
        <taxon>Bacteroidaceae</taxon>
        <taxon>Bacteroides</taxon>
    </lineage>
</organism>
<feature type="binding site" evidence="22 24">
    <location>
        <position position="311"/>
    </location>
    <ligand>
        <name>Zn(2+)</name>
        <dbReference type="ChEBI" id="CHEBI:29105"/>
    </ligand>
</feature>
<dbReference type="GO" id="GO:0031419">
    <property type="term" value="F:cobalamin binding"/>
    <property type="evidence" value="ECO:0007669"/>
    <property type="project" value="UniProtKB-UniRule"/>
</dbReference>
<dbReference type="SMART" id="SM01018">
    <property type="entry name" value="B12-binding_2"/>
    <property type="match status" value="1"/>
</dbReference>
<comment type="pathway">
    <text evidence="4 21">Amino-acid biosynthesis; L-methionine biosynthesis via de novo pathway; L-methionine from L-homocysteine (MetH route): step 1/1.</text>
</comment>
<evidence type="ECO:0000259" key="29">
    <source>
        <dbReference type="PROSITE" id="PS51337"/>
    </source>
</evidence>
<dbReference type="InterPro" id="IPR000489">
    <property type="entry name" value="Pterin-binding_dom"/>
</dbReference>
<dbReference type="CDD" id="cd02069">
    <property type="entry name" value="methionine_synthase_B12_BD"/>
    <property type="match status" value="1"/>
</dbReference>
<feature type="binding site" evidence="23">
    <location>
        <position position="865"/>
    </location>
    <ligand>
        <name>methylcob(III)alamin</name>
        <dbReference type="ChEBI" id="CHEBI:28115"/>
    </ligand>
</feature>
<keyword evidence="10 21" id="KW-0846">Cobalamin</keyword>
<dbReference type="Gene3D" id="1.10.288.10">
    <property type="entry name" value="Cobalamin-dependent Methionine Synthase, domain 2"/>
    <property type="match status" value="1"/>
</dbReference>
<evidence type="ECO:0000256" key="3">
    <source>
        <dbReference type="ARBA" id="ARBA00001956"/>
    </source>
</evidence>
<keyword evidence="12 21" id="KW-0949">S-adenosyl-L-methionine</keyword>
<dbReference type="CDD" id="cd00740">
    <property type="entry name" value="MeTr"/>
    <property type="match status" value="1"/>
</dbReference>
<dbReference type="FunFam" id="1.10.1240.10:FF:000001">
    <property type="entry name" value="Methionine synthase"/>
    <property type="match status" value="1"/>
</dbReference>
<dbReference type="SUPFAM" id="SSF56507">
    <property type="entry name" value="Methionine synthase activation domain-like"/>
    <property type="match status" value="1"/>
</dbReference>
<name>F3ZSM4_9BACE</name>
<dbReference type="PANTHER" id="PTHR45833">
    <property type="entry name" value="METHIONINE SYNTHASE"/>
    <property type="match status" value="1"/>
</dbReference>
<dbReference type="Gene3D" id="1.10.1240.10">
    <property type="entry name" value="Methionine synthase domain"/>
    <property type="match status" value="1"/>
</dbReference>
<dbReference type="eggNOG" id="COG0646">
    <property type="taxonomic scope" value="Bacteria"/>
</dbReference>
<feature type="binding site" evidence="23">
    <location>
        <position position="813"/>
    </location>
    <ligand>
        <name>methylcob(III)alamin</name>
        <dbReference type="ChEBI" id="CHEBI:28115"/>
    </ligand>
</feature>
<evidence type="ECO:0000256" key="4">
    <source>
        <dbReference type="ARBA" id="ARBA00005178"/>
    </source>
</evidence>
<evidence type="ECO:0000256" key="13">
    <source>
        <dbReference type="ARBA" id="ARBA00022723"/>
    </source>
</evidence>
<dbReference type="Gene3D" id="3.10.196.10">
    <property type="entry name" value="Vitamin B12-dependent methionine synthase, activation domain"/>
    <property type="match status" value="1"/>
</dbReference>
<evidence type="ECO:0000256" key="11">
    <source>
        <dbReference type="ARBA" id="ARBA00022679"/>
    </source>
</evidence>
<sequence length="1227" mass="137015">MNSNFDLIRNLIQEKILVLDGAMGTMLQSYSFSEKDFRGTLFTDSTIPLKGNNDVLSLTQPQAVQAIHEAYLEVGADIIETNTFSSTTIAQNDYNLGEYVYELNFKSAQLAKKAAEHYTQLTPNKPRFVAGTLGPTNKTASLSPDVNRPSYRAVSFQDLYVAYKQQAEALIDGGCDLLLVETVFDTLNAKAALFAITDINKERNISIPIMLSGTITDASGRILSGQTIEAFAISVSHIPLLSIGLNCAQGAKQLIPYLIQLGKEVRIPLSVHPNAGLPNEFGHYDQTPEQMGNDILSFINNPQVRIVGGCCGTTPKHIKCIALLVDKQNQQTPLFKQAEEAQILKLSGLEPFRYTDNITFVNIGERTNVTGSKKFLRLIQNKNYEEALEIAREQVEGGAQILDVNMDEGLLNGTEEMTTFLNLIASEPDIARIPIMIDSSKWEVIEAGLQCLQGKGVVNSISLKEGEKKFITYAQKIKQYGAAVVVMAFDENGQADSLERRIEICQRSYNLLVHKVHFPAANIIFDPNVFPVATGMEEHKNNAIDFFKSTKWIKNNLPFANISGGISNVSFSFRGNNTVREAMHSIFLYHGIKHGLTMGILNPTILEIYNEIEPRLLELIENVFFNRKKNATDTLLQYAESLKGKVENTATPNLVWREGCLQERINHALIKGISTFIEQDVEEARQSVEHPIQIIEGHLMIAMNLVGQLFGDGKMFLPQVVKSARVMKQAVTYLLPFIEKLKAQDQLNASKPKIVLATVKGDVHDIGKNIVSVVLACNNYHIIDLGVMVPTENIIQTVLAEQADIIGLSGLITPSLDEMIHVAQELEKAQCTIPLMIGGATTTKLHTALKIAPEYSAPVIHVKDASRSVSVASLLLNPETAPTFINQIKEEYEGICIQYKNRKEPRKFIPLDEARKNKFSTNWNLYTPILPKDKGIQVKQLDVQQLIPYIDWTPFFSAWELHGKFPDLLDDAVVGESATSLYQDAKAFLKKIIENKWILPKAIYEFLPANQVNEDDIEVYDEQGKILETIPTLRQQMKKNNGSPNFALADFIAPKSSGKKDYIGFFCVSSGFGVDEKVQKLKKEGDDYTALLLSSLSDRLAEASAEYLHEYVRKKAWGYVPDESLSYKDLLDETYQGIRPAPGYPACPDHQQKGTLWKLLQIDKNIGVRITTNYAMHPASSISGYYFSHPQSKYFAIGKINSDQIEDYAKRRGQKPEEIQHWLAAYI</sequence>
<feature type="domain" description="Pterin-binding" evidence="26">
    <location>
        <begin position="360"/>
        <end position="621"/>
    </location>
</feature>
<evidence type="ECO:0000256" key="24">
    <source>
        <dbReference type="PROSITE-ProRule" id="PRU00333"/>
    </source>
</evidence>
<dbReference type="NCBIfam" id="TIGR02082">
    <property type="entry name" value="metH"/>
    <property type="match status" value="1"/>
</dbReference>
<evidence type="ECO:0000313" key="30">
    <source>
        <dbReference type="EMBL" id="EGJ70898.1"/>
    </source>
</evidence>
<dbReference type="SUPFAM" id="SSF82282">
    <property type="entry name" value="Homocysteine S-methyltransferase"/>
    <property type="match status" value="1"/>
</dbReference>
<dbReference type="InterPro" id="IPR036589">
    <property type="entry name" value="HCY_dom_sf"/>
</dbReference>
<dbReference type="InterPro" id="IPR011005">
    <property type="entry name" value="Dihydropteroate_synth-like_sf"/>
</dbReference>
<evidence type="ECO:0000259" key="25">
    <source>
        <dbReference type="PROSITE" id="PS50970"/>
    </source>
</evidence>
<feature type="domain" description="B12-binding N-terminal" evidence="29">
    <location>
        <begin position="652"/>
        <end position="746"/>
    </location>
</feature>
<dbReference type="Gene3D" id="3.20.20.20">
    <property type="entry name" value="Dihydropteroate synthase-like"/>
    <property type="match status" value="1"/>
</dbReference>
<dbReference type="GO" id="GO:0050667">
    <property type="term" value="P:homocysteine metabolic process"/>
    <property type="evidence" value="ECO:0007669"/>
    <property type="project" value="TreeGrafter"/>
</dbReference>
<dbReference type="InterPro" id="IPR033706">
    <property type="entry name" value="Met_synthase_B12-bd"/>
</dbReference>
<proteinExistence type="inferred from homology"/>
<dbReference type="PIRSF" id="PIRSF000381">
    <property type="entry name" value="MetH"/>
    <property type="match status" value="1"/>
</dbReference>
<gene>
    <name evidence="30" type="ORF">Bcop_0680</name>
</gene>
<comment type="cofactor">
    <cofactor evidence="2 21 24">
        <name>Zn(2+)</name>
        <dbReference type="ChEBI" id="CHEBI:29105"/>
    </cofactor>
</comment>
<keyword evidence="31" id="KW-1185">Reference proteome</keyword>
<dbReference type="PROSITE" id="PS51332">
    <property type="entry name" value="B12_BINDING"/>
    <property type="match status" value="1"/>
</dbReference>
<dbReference type="GO" id="GO:0032259">
    <property type="term" value="P:methylation"/>
    <property type="evidence" value="ECO:0007669"/>
    <property type="project" value="UniProtKB-KW"/>
</dbReference>
<dbReference type="PROSITE" id="PS51337">
    <property type="entry name" value="B12_BINDING_NTER"/>
    <property type="match status" value="1"/>
</dbReference>
<feature type="domain" description="B12-binding" evidence="28">
    <location>
        <begin position="751"/>
        <end position="886"/>
    </location>
</feature>
<dbReference type="Gene3D" id="3.40.50.280">
    <property type="entry name" value="Cobalamin-binding domain"/>
    <property type="match status" value="1"/>
</dbReference>
<feature type="binding site" evidence="22 24">
    <location>
        <position position="310"/>
    </location>
    <ligand>
        <name>Zn(2+)</name>
        <dbReference type="ChEBI" id="CHEBI:29105"/>
    </ligand>
</feature>
<dbReference type="GO" id="GO:0008705">
    <property type="term" value="F:methionine synthase activity"/>
    <property type="evidence" value="ECO:0007669"/>
    <property type="project" value="UniProtKB-UniRule"/>
</dbReference>
<evidence type="ECO:0000256" key="10">
    <source>
        <dbReference type="ARBA" id="ARBA00022628"/>
    </source>
</evidence>
<dbReference type="PANTHER" id="PTHR45833:SF1">
    <property type="entry name" value="METHIONINE SYNTHASE"/>
    <property type="match status" value="1"/>
</dbReference>
<keyword evidence="9 21" id="KW-0028">Amino-acid biosynthesis</keyword>
<dbReference type="PROSITE" id="PS50974">
    <property type="entry name" value="ADOMET_ACTIVATION"/>
    <property type="match status" value="1"/>
</dbReference>
<keyword evidence="17 21" id="KW-0170">Cobalt</keyword>
<keyword evidence="16 21" id="KW-0486">Methionine biosynthesis</keyword>
<dbReference type="InterPro" id="IPR011822">
    <property type="entry name" value="MetH"/>
</dbReference>
<feature type="binding site" evidence="23">
    <location>
        <position position="809"/>
    </location>
    <ligand>
        <name>methylcob(III)alamin</name>
        <dbReference type="ChEBI" id="CHEBI:28115"/>
    </ligand>
</feature>
<feature type="binding site" description="axial binding residue" evidence="22">
    <location>
        <position position="764"/>
    </location>
    <ligand>
        <name>methylcob(III)alamin</name>
        <dbReference type="ChEBI" id="CHEBI:28115"/>
    </ligand>
    <ligandPart>
        <name>Co</name>
        <dbReference type="ChEBI" id="CHEBI:27638"/>
    </ligandPart>
</feature>
<keyword evidence="8 21" id="KW-0489">Methyltransferase</keyword>
<evidence type="ECO:0000313" key="31">
    <source>
        <dbReference type="Proteomes" id="UP000018439"/>
    </source>
</evidence>
<dbReference type="FunFam" id="3.40.50.280:FF:000001">
    <property type="entry name" value="Methionine synthase"/>
    <property type="match status" value="1"/>
</dbReference>
<dbReference type="SUPFAM" id="SSF52242">
    <property type="entry name" value="Cobalamin (vitamin B12)-binding domain"/>
    <property type="match status" value="1"/>
</dbReference>
<evidence type="ECO:0000256" key="7">
    <source>
        <dbReference type="ARBA" id="ARBA00013998"/>
    </source>
</evidence>
<dbReference type="GO" id="GO:0008270">
    <property type="term" value="F:zinc ion binding"/>
    <property type="evidence" value="ECO:0007669"/>
    <property type="project" value="UniProtKB-UniRule"/>
</dbReference>
<dbReference type="PROSITE" id="PS50972">
    <property type="entry name" value="PTERIN_BINDING"/>
    <property type="match status" value="1"/>
</dbReference>
<dbReference type="InterPro" id="IPR050554">
    <property type="entry name" value="Met_Synthase/Corrinoid"/>
</dbReference>
<evidence type="ECO:0000256" key="2">
    <source>
        <dbReference type="ARBA" id="ARBA00001947"/>
    </source>
</evidence>
<evidence type="ECO:0000256" key="5">
    <source>
        <dbReference type="ARBA" id="ARBA00010398"/>
    </source>
</evidence>
<evidence type="ECO:0000256" key="22">
    <source>
        <dbReference type="PIRSR" id="PIRSR000381-1"/>
    </source>
</evidence>
<dbReference type="EMBL" id="CM001167">
    <property type="protein sequence ID" value="EGJ70898.1"/>
    <property type="molecule type" value="Genomic_DNA"/>
</dbReference>
<dbReference type="OrthoDB" id="9803687at2"/>
<dbReference type="Pfam" id="PF00809">
    <property type="entry name" value="Pterin_bind"/>
    <property type="match status" value="1"/>
</dbReference>
<keyword evidence="14" id="KW-0677">Repeat</keyword>
<keyword evidence="15 21" id="KW-0862">Zinc</keyword>
<dbReference type="STRING" id="679937.Bcop_0680"/>
<dbReference type="InterPro" id="IPR004223">
    <property type="entry name" value="VitB12-dep_Met_synth_activ_dom"/>
</dbReference>
<feature type="binding site" evidence="23">
    <location>
        <position position="951"/>
    </location>
    <ligand>
        <name>S-adenosyl-L-methionine</name>
        <dbReference type="ChEBI" id="CHEBI:59789"/>
    </ligand>
</feature>
<keyword evidence="13 21" id="KW-0479">Metal-binding</keyword>
<comment type="function">
    <text evidence="18 21">Catalyzes the transfer of a methyl group from methyl-cobalamin to homocysteine, yielding enzyme-bound cob(I)alamin and methionine. Subsequently, remethylates the cofactor using methyltetrahydrofolate.</text>
</comment>
<accession>F3ZSM4</accession>
<evidence type="ECO:0000256" key="1">
    <source>
        <dbReference type="ARBA" id="ARBA00001700"/>
    </source>
</evidence>
<dbReference type="InterPro" id="IPR003759">
    <property type="entry name" value="Cbl-bd_cap"/>
</dbReference>
<feature type="binding site" evidence="23">
    <location>
        <position position="1139"/>
    </location>
    <ligand>
        <name>S-adenosyl-L-methionine</name>
        <dbReference type="ChEBI" id="CHEBI:59789"/>
    </ligand>
</feature>
<dbReference type="EC" id="2.1.1.13" evidence="6 20"/>
<dbReference type="Pfam" id="PF02310">
    <property type="entry name" value="B12-binding"/>
    <property type="match status" value="1"/>
</dbReference>
<feature type="binding site" evidence="22 24">
    <location>
        <position position="247"/>
    </location>
    <ligand>
        <name>Zn(2+)</name>
        <dbReference type="ChEBI" id="CHEBI:29105"/>
    </ligand>
</feature>
<evidence type="ECO:0000259" key="27">
    <source>
        <dbReference type="PROSITE" id="PS50974"/>
    </source>
</evidence>
<dbReference type="InterPro" id="IPR003726">
    <property type="entry name" value="HCY_dom"/>
</dbReference>
<dbReference type="InterPro" id="IPR036724">
    <property type="entry name" value="Cobalamin-bd_sf"/>
</dbReference>
<evidence type="ECO:0000259" key="26">
    <source>
        <dbReference type="PROSITE" id="PS50972"/>
    </source>
</evidence>
<dbReference type="HOGENOM" id="CLU_004914_2_0_10"/>
<reference evidence="30 31" key="1">
    <citation type="journal article" date="2011" name="Stand. Genomic Sci.">
        <title>Non-contiguous finished genome sequence of Bacteroides coprosuis type strain (PC139).</title>
        <authorList>
            <person name="Land M."/>
            <person name="Held B."/>
            <person name="Gronow S."/>
            <person name="Abt B."/>
            <person name="Lucas S."/>
            <person name="Del Rio T.G."/>
            <person name="Nolan M."/>
            <person name="Tice H."/>
            <person name="Cheng J.F."/>
            <person name="Pitluck S."/>
            <person name="Liolios K."/>
            <person name="Pagani I."/>
            <person name="Ivanova N."/>
            <person name="Mavromatis K."/>
            <person name="Mikhailova N."/>
            <person name="Pati A."/>
            <person name="Tapia R."/>
            <person name="Han C."/>
            <person name="Goodwin L."/>
            <person name="Chen A."/>
            <person name="Palaniappan K."/>
            <person name="Hauser L."/>
            <person name="Brambilla E.M."/>
            <person name="Rohde M."/>
            <person name="Goker M."/>
            <person name="Detter J.C."/>
            <person name="Woyke T."/>
            <person name="Bristow J."/>
            <person name="Eisen J.A."/>
            <person name="Markowitz V."/>
            <person name="Hugenholtz P."/>
            <person name="Kyrpides N.C."/>
            <person name="Klenk H.P."/>
            <person name="Lapidus A."/>
        </authorList>
    </citation>
    <scope>NUCLEOTIDE SEQUENCE</scope>
    <source>
        <strain evidence="30 31">DSM 18011</strain>
    </source>
</reference>
<dbReference type="InterPro" id="IPR037010">
    <property type="entry name" value="VitB12-dep_Met_synth_activ_sf"/>
</dbReference>
<evidence type="ECO:0000256" key="19">
    <source>
        <dbReference type="ARBA" id="ARBA00031040"/>
    </source>
</evidence>
<evidence type="ECO:0000256" key="21">
    <source>
        <dbReference type="PIRNR" id="PIRNR000381"/>
    </source>
</evidence>
<evidence type="ECO:0000256" key="20">
    <source>
        <dbReference type="NCBIfam" id="TIGR02082"/>
    </source>
</evidence>
<dbReference type="Pfam" id="PF02607">
    <property type="entry name" value="B12-binding_2"/>
    <property type="match status" value="1"/>
</dbReference>
<dbReference type="GO" id="GO:0046653">
    <property type="term" value="P:tetrahydrofolate metabolic process"/>
    <property type="evidence" value="ECO:0007669"/>
    <property type="project" value="TreeGrafter"/>
</dbReference>
<dbReference type="SUPFAM" id="SSF51717">
    <property type="entry name" value="Dihydropteroate synthetase-like"/>
    <property type="match status" value="1"/>
</dbReference>
<dbReference type="PROSITE" id="PS50970">
    <property type="entry name" value="HCY"/>
    <property type="match status" value="1"/>
</dbReference>
<evidence type="ECO:0000256" key="8">
    <source>
        <dbReference type="ARBA" id="ARBA00022603"/>
    </source>
</evidence>
<feature type="binding site" evidence="23">
    <location>
        <begin position="1194"/>
        <end position="1195"/>
    </location>
    <ligand>
        <name>S-adenosyl-L-methionine</name>
        <dbReference type="ChEBI" id="CHEBI:59789"/>
    </ligand>
</feature>
<feature type="domain" description="Hcy-binding" evidence="25">
    <location>
        <begin position="5"/>
        <end position="325"/>
    </location>
</feature>
<dbReference type="AlphaFoldDB" id="F3ZSM4"/>
<comment type="cofactor">
    <cofactor evidence="3 21 22">
        <name>methylcob(III)alamin</name>
        <dbReference type="ChEBI" id="CHEBI:28115"/>
    </cofactor>
</comment>
<comment type="domain">
    <text evidence="21">Modular enzyme with four functionally distinct domains. The isolated Hcy-binding domain catalyzes methyl transfer from free methylcobalamin to homocysteine. The Hcy-binding domain in association with the pterin-binding domain catalyzes the methylation of cob(I)alamin by methyltetrahydrofolate and the methylation of homocysteine. The B12-binding domain binds the cofactor. The AdoMet activation domain binds S-adenosyl-L-methionine. Under aerobic conditions cob(I)alamin can be converted to inactive cob(II)alamin. Reductive methylation by S-adenosyl-L-methionine and flavodoxin regenerates methylcobalamin.</text>
</comment>
<dbReference type="FunFam" id="3.20.20.20:FF:000002">
    <property type="entry name" value="Methionine synthase"/>
    <property type="match status" value="1"/>
</dbReference>
<protein>
    <recommendedName>
        <fullName evidence="7 20">Methionine synthase</fullName>
        <ecNumber evidence="6 20">2.1.1.13</ecNumber>
    </recommendedName>
    <alternativeName>
        <fullName evidence="19 21">5-methyltetrahydrofolate--homocysteine methyltransferase</fullName>
    </alternativeName>
</protein>
<dbReference type="eggNOG" id="COG1410">
    <property type="taxonomic scope" value="Bacteria"/>
</dbReference>
<dbReference type="InterPro" id="IPR006158">
    <property type="entry name" value="Cobalamin-bd"/>
</dbReference>
<evidence type="ECO:0000259" key="28">
    <source>
        <dbReference type="PROSITE" id="PS51332"/>
    </source>
</evidence>
<comment type="catalytic activity">
    <reaction evidence="1 21">
        <text>(6S)-5-methyl-5,6,7,8-tetrahydrofolate + L-homocysteine = (6S)-5,6,7,8-tetrahydrofolate + L-methionine</text>
        <dbReference type="Rhea" id="RHEA:11172"/>
        <dbReference type="ChEBI" id="CHEBI:18608"/>
        <dbReference type="ChEBI" id="CHEBI:57453"/>
        <dbReference type="ChEBI" id="CHEBI:57844"/>
        <dbReference type="ChEBI" id="CHEBI:58199"/>
        <dbReference type="EC" id="2.1.1.13"/>
    </reaction>
</comment>
<feature type="domain" description="AdoMet activation" evidence="27">
    <location>
        <begin position="902"/>
        <end position="1227"/>
    </location>
</feature>
<keyword evidence="11 21" id="KW-0808">Transferase</keyword>
<dbReference type="UniPathway" id="UPA00051">
    <property type="reaction ID" value="UER00081"/>
</dbReference>
<dbReference type="Gene3D" id="3.20.20.330">
    <property type="entry name" value="Homocysteine-binding-like domain"/>
    <property type="match status" value="1"/>
</dbReference>
<dbReference type="Proteomes" id="UP000018439">
    <property type="component" value="Chromosome"/>
</dbReference>
<evidence type="ECO:0000256" key="16">
    <source>
        <dbReference type="ARBA" id="ARBA00023167"/>
    </source>
</evidence>
<dbReference type="NCBIfam" id="NF007024">
    <property type="entry name" value="PRK09490.1"/>
    <property type="match status" value="1"/>
</dbReference>
<evidence type="ECO:0000256" key="23">
    <source>
        <dbReference type="PIRSR" id="PIRSR000381-2"/>
    </source>
</evidence>
<evidence type="ECO:0000256" key="15">
    <source>
        <dbReference type="ARBA" id="ARBA00022833"/>
    </source>
</evidence>
<dbReference type="GO" id="GO:0005829">
    <property type="term" value="C:cytosol"/>
    <property type="evidence" value="ECO:0007669"/>
    <property type="project" value="TreeGrafter"/>
</dbReference>
<evidence type="ECO:0000256" key="18">
    <source>
        <dbReference type="ARBA" id="ARBA00025552"/>
    </source>
</evidence>
<evidence type="ECO:0000256" key="12">
    <source>
        <dbReference type="ARBA" id="ARBA00022691"/>
    </source>
</evidence>
<evidence type="ECO:0000256" key="9">
    <source>
        <dbReference type="ARBA" id="ARBA00022605"/>
    </source>
</evidence>
<dbReference type="Pfam" id="PF02965">
    <property type="entry name" value="Met_synt_B12"/>
    <property type="match status" value="1"/>
</dbReference>
<feature type="binding site" evidence="23">
    <location>
        <begin position="761"/>
        <end position="765"/>
    </location>
    <ligand>
        <name>methylcob(III)alamin</name>
        <dbReference type="ChEBI" id="CHEBI:28115"/>
    </ligand>
</feature>
<evidence type="ECO:0000256" key="17">
    <source>
        <dbReference type="ARBA" id="ARBA00023285"/>
    </source>
</evidence>
<evidence type="ECO:0000256" key="14">
    <source>
        <dbReference type="ARBA" id="ARBA00022737"/>
    </source>
</evidence>
<evidence type="ECO:0000256" key="6">
    <source>
        <dbReference type="ARBA" id="ARBA00012032"/>
    </source>
</evidence>